<proteinExistence type="predicted"/>
<reference evidence="2 3" key="1">
    <citation type="journal article" date="2018" name="PLoS Pathog.">
        <title>Evolution of structural diversity of trichothecenes, a family of toxins produced by plant pathogenic and entomopathogenic fungi.</title>
        <authorList>
            <person name="Proctor R.H."/>
            <person name="McCormick S.P."/>
            <person name="Kim H.S."/>
            <person name="Cardoza R.E."/>
            <person name="Stanley A.M."/>
            <person name="Lindo L."/>
            <person name="Kelly A."/>
            <person name="Brown D.W."/>
            <person name="Lee T."/>
            <person name="Vaughan M.M."/>
            <person name="Alexander N.J."/>
            <person name="Busman M."/>
            <person name="Gutierrez S."/>
        </authorList>
    </citation>
    <scope>NUCLEOTIDE SEQUENCE [LARGE SCALE GENOMIC DNA]</scope>
    <source>
        <strain evidence="2 3">NRRL 3299</strain>
    </source>
</reference>
<accession>A0A395RMJ5</accession>
<keyword evidence="3" id="KW-1185">Reference proteome</keyword>
<protein>
    <recommendedName>
        <fullName evidence="1">Lipocalin-like domain-containing protein</fullName>
    </recommendedName>
</protein>
<gene>
    <name evidence="2" type="ORF">FSPOR_10057</name>
</gene>
<name>A0A395RMJ5_FUSSP</name>
<organism evidence="2 3">
    <name type="scientific">Fusarium sporotrichioides</name>
    <dbReference type="NCBI Taxonomy" id="5514"/>
    <lineage>
        <taxon>Eukaryota</taxon>
        <taxon>Fungi</taxon>
        <taxon>Dikarya</taxon>
        <taxon>Ascomycota</taxon>
        <taxon>Pezizomycotina</taxon>
        <taxon>Sordariomycetes</taxon>
        <taxon>Hypocreomycetidae</taxon>
        <taxon>Hypocreales</taxon>
        <taxon>Nectriaceae</taxon>
        <taxon>Fusarium</taxon>
    </lineage>
</organism>
<evidence type="ECO:0000313" key="2">
    <source>
        <dbReference type="EMBL" id="RGP61311.1"/>
    </source>
</evidence>
<evidence type="ECO:0000259" key="1">
    <source>
        <dbReference type="Pfam" id="PF13924"/>
    </source>
</evidence>
<feature type="domain" description="Lipocalin-like" evidence="1">
    <location>
        <begin position="12"/>
        <end position="154"/>
    </location>
</feature>
<evidence type="ECO:0000313" key="3">
    <source>
        <dbReference type="Proteomes" id="UP000266152"/>
    </source>
</evidence>
<dbReference type="Proteomes" id="UP000266152">
    <property type="component" value="Unassembled WGS sequence"/>
</dbReference>
<dbReference type="AlphaFoldDB" id="A0A395RMJ5"/>
<dbReference type="InterPro" id="IPR024311">
    <property type="entry name" value="Lipocalin-like"/>
</dbReference>
<sequence length="160" mass="18115">MTQIQEVRNKLIGSWSLISSRTELYDSPDVEPNVLYTIGKDANGIIMFSPDGYVSTQLMRPGAIKWESNNLLDGTAEELADATRHSLAYAGTFDVEARGDETLIYINVDLCSFPNWLGDRQERVVRLEGEVLKLTPPSFIMQGKKAQPIFEWKKMDDRND</sequence>
<dbReference type="Pfam" id="PF13924">
    <property type="entry name" value="Lipocalin_5"/>
    <property type="match status" value="1"/>
</dbReference>
<comment type="caution">
    <text evidence="2">The sequence shown here is derived from an EMBL/GenBank/DDBJ whole genome shotgun (WGS) entry which is preliminary data.</text>
</comment>
<dbReference type="EMBL" id="PXOF01000167">
    <property type="protein sequence ID" value="RGP61311.1"/>
    <property type="molecule type" value="Genomic_DNA"/>
</dbReference>